<reference evidence="1" key="1">
    <citation type="journal article" date="2023" name="Nat. Commun.">
        <title>Diploid and tetraploid genomes of Acorus and the evolution of monocots.</title>
        <authorList>
            <person name="Ma L."/>
            <person name="Liu K.W."/>
            <person name="Li Z."/>
            <person name="Hsiao Y.Y."/>
            <person name="Qi Y."/>
            <person name="Fu T."/>
            <person name="Tang G.D."/>
            <person name="Zhang D."/>
            <person name="Sun W.H."/>
            <person name="Liu D.K."/>
            <person name="Li Y."/>
            <person name="Chen G.Z."/>
            <person name="Liu X.D."/>
            <person name="Liao X.Y."/>
            <person name="Jiang Y.T."/>
            <person name="Yu X."/>
            <person name="Hao Y."/>
            <person name="Huang J."/>
            <person name="Zhao X.W."/>
            <person name="Ke S."/>
            <person name="Chen Y.Y."/>
            <person name="Wu W.L."/>
            <person name="Hsu J.L."/>
            <person name="Lin Y.F."/>
            <person name="Huang M.D."/>
            <person name="Li C.Y."/>
            <person name="Huang L."/>
            <person name="Wang Z.W."/>
            <person name="Zhao X."/>
            <person name="Zhong W.Y."/>
            <person name="Peng D.H."/>
            <person name="Ahmad S."/>
            <person name="Lan S."/>
            <person name="Zhang J.S."/>
            <person name="Tsai W.C."/>
            <person name="Van de Peer Y."/>
            <person name="Liu Z.J."/>
        </authorList>
    </citation>
    <scope>NUCLEOTIDE SEQUENCE</scope>
    <source>
        <strain evidence="1">SCP</strain>
    </source>
</reference>
<sequence length="66" mass="7264">MISGGATELAIEKIVDPDMWSGYDVGKIEQLIKVALLCVDDDMMNARPSMTQVVGLLYSDDSFHDD</sequence>
<gene>
    <name evidence="1" type="ORF">QJS04_geneDACA000333</name>
</gene>
<name>A0AAV9ASI7_ACOGR</name>
<evidence type="ECO:0000313" key="2">
    <source>
        <dbReference type="Proteomes" id="UP001179952"/>
    </source>
</evidence>
<comment type="caution">
    <text evidence="1">The sequence shown here is derived from an EMBL/GenBank/DDBJ whole genome shotgun (WGS) entry which is preliminary data.</text>
</comment>
<dbReference type="Proteomes" id="UP001179952">
    <property type="component" value="Unassembled WGS sequence"/>
</dbReference>
<evidence type="ECO:0000313" key="1">
    <source>
        <dbReference type="EMBL" id="KAK1267225.1"/>
    </source>
</evidence>
<organism evidence="1 2">
    <name type="scientific">Acorus gramineus</name>
    <name type="common">Dwarf sweet flag</name>
    <dbReference type="NCBI Taxonomy" id="55184"/>
    <lineage>
        <taxon>Eukaryota</taxon>
        <taxon>Viridiplantae</taxon>
        <taxon>Streptophyta</taxon>
        <taxon>Embryophyta</taxon>
        <taxon>Tracheophyta</taxon>
        <taxon>Spermatophyta</taxon>
        <taxon>Magnoliopsida</taxon>
        <taxon>Liliopsida</taxon>
        <taxon>Acoraceae</taxon>
        <taxon>Acorus</taxon>
    </lineage>
</organism>
<protein>
    <submittedName>
        <fullName evidence="1">Uncharacterized protein</fullName>
    </submittedName>
</protein>
<keyword evidence="2" id="KW-1185">Reference proteome</keyword>
<dbReference type="AlphaFoldDB" id="A0AAV9ASI7"/>
<accession>A0AAV9ASI7</accession>
<dbReference type="EMBL" id="JAUJYN010000007">
    <property type="protein sequence ID" value="KAK1267225.1"/>
    <property type="molecule type" value="Genomic_DNA"/>
</dbReference>
<reference evidence="1" key="2">
    <citation type="submission" date="2023-06" db="EMBL/GenBank/DDBJ databases">
        <authorList>
            <person name="Ma L."/>
            <person name="Liu K.-W."/>
            <person name="Li Z."/>
            <person name="Hsiao Y.-Y."/>
            <person name="Qi Y."/>
            <person name="Fu T."/>
            <person name="Tang G."/>
            <person name="Zhang D."/>
            <person name="Sun W.-H."/>
            <person name="Liu D.-K."/>
            <person name="Li Y."/>
            <person name="Chen G.-Z."/>
            <person name="Liu X.-D."/>
            <person name="Liao X.-Y."/>
            <person name="Jiang Y.-T."/>
            <person name="Yu X."/>
            <person name="Hao Y."/>
            <person name="Huang J."/>
            <person name="Zhao X.-W."/>
            <person name="Ke S."/>
            <person name="Chen Y.-Y."/>
            <person name="Wu W.-L."/>
            <person name="Hsu J.-L."/>
            <person name="Lin Y.-F."/>
            <person name="Huang M.-D."/>
            <person name="Li C.-Y."/>
            <person name="Huang L."/>
            <person name="Wang Z.-W."/>
            <person name="Zhao X."/>
            <person name="Zhong W.-Y."/>
            <person name="Peng D.-H."/>
            <person name="Ahmad S."/>
            <person name="Lan S."/>
            <person name="Zhang J.-S."/>
            <person name="Tsai W.-C."/>
            <person name="Van De Peer Y."/>
            <person name="Liu Z.-J."/>
        </authorList>
    </citation>
    <scope>NUCLEOTIDE SEQUENCE</scope>
    <source>
        <strain evidence="1">SCP</strain>
        <tissue evidence="1">Leaves</tissue>
    </source>
</reference>
<proteinExistence type="predicted"/>